<gene>
    <name evidence="3" type="ORF">SAMN02745181_0668</name>
</gene>
<proteinExistence type="predicted"/>
<evidence type="ECO:0000313" key="4">
    <source>
        <dbReference type="Proteomes" id="UP000184510"/>
    </source>
</evidence>
<dbReference type="Proteomes" id="UP000184510">
    <property type="component" value="Unassembled WGS sequence"/>
</dbReference>
<evidence type="ECO:0000313" key="3">
    <source>
        <dbReference type="EMBL" id="SHI69316.1"/>
    </source>
</evidence>
<keyword evidence="4" id="KW-1185">Reference proteome</keyword>
<protein>
    <submittedName>
        <fullName evidence="3">PEP-CTERM protein-sorting domain-containing protein</fullName>
    </submittedName>
</protein>
<feature type="domain" description="Ice-binding protein C-terminal" evidence="2">
    <location>
        <begin position="201"/>
        <end position="223"/>
    </location>
</feature>
<dbReference type="InterPro" id="IPR013424">
    <property type="entry name" value="Ice-binding_C"/>
</dbReference>
<reference evidence="3 4" key="1">
    <citation type="submission" date="2016-11" db="EMBL/GenBank/DDBJ databases">
        <authorList>
            <person name="Jaros S."/>
            <person name="Januszkiewicz K."/>
            <person name="Wedrychowicz H."/>
        </authorList>
    </citation>
    <scope>NUCLEOTIDE SEQUENCE [LARGE SCALE GENOMIC DNA]</scope>
    <source>
        <strain evidence="3 4">DSM 18772</strain>
    </source>
</reference>
<feature type="signal peptide" evidence="1">
    <location>
        <begin position="1"/>
        <end position="19"/>
    </location>
</feature>
<accession>A0A1M6D7V8</accession>
<name>A0A1M6D7V8_9BACT</name>
<dbReference type="AlphaFoldDB" id="A0A1M6D7V8"/>
<dbReference type="OrthoDB" id="8707306at2"/>
<evidence type="ECO:0000259" key="2">
    <source>
        <dbReference type="Pfam" id="PF07589"/>
    </source>
</evidence>
<dbReference type="RefSeq" id="WP_143158058.1">
    <property type="nucleotide sequence ID" value="NZ_FQYR01000002.1"/>
</dbReference>
<feature type="chain" id="PRO_5012319291" evidence="1">
    <location>
        <begin position="20"/>
        <end position="224"/>
    </location>
</feature>
<dbReference type="InParanoid" id="A0A1M6D7V8"/>
<dbReference type="EMBL" id="FQYR01000002">
    <property type="protein sequence ID" value="SHI69316.1"/>
    <property type="molecule type" value="Genomic_DNA"/>
</dbReference>
<dbReference type="NCBIfam" id="TIGR02595">
    <property type="entry name" value="PEP_CTERM"/>
    <property type="match status" value="1"/>
</dbReference>
<dbReference type="STRING" id="1123071.SAMN02745181_0668"/>
<keyword evidence="1" id="KW-0732">Signal</keyword>
<dbReference type="Pfam" id="PF07589">
    <property type="entry name" value="PEP-CTERM"/>
    <property type="match status" value="1"/>
</dbReference>
<evidence type="ECO:0000256" key="1">
    <source>
        <dbReference type="SAM" id="SignalP"/>
    </source>
</evidence>
<sequence>MKLTNLVCMLGLLALPAQAATVVFDFSRENTSTANNSQNGGDGNWAPFAEGDTVGEVSTNIGGVTMTMNGTSTTATTTTQWGINNQGIGIITDGSGGATGRRIDGQNDGESITFSFDTDVNLVSVRFGSFISIGADNDVVTITPSGQSAITLTSTDTSAPTDDISLGNVFVAAGTDITITSTSAIDGGFLFNEITIDTVSSVPEPSSTALIGLAGLGFIIRRRR</sequence>
<organism evidence="3 4">
    <name type="scientific">Rubritalea squalenifaciens DSM 18772</name>
    <dbReference type="NCBI Taxonomy" id="1123071"/>
    <lineage>
        <taxon>Bacteria</taxon>
        <taxon>Pseudomonadati</taxon>
        <taxon>Verrucomicrobiota</taxon>
        <taxon>Verrucomicrobiia</taxon>
        <taxon>Verrucomicrobiales</taxon>
        <taxon>Rubritaleaceae</taxon>
        <taxon>Rubritalea</taxon>
    </lineage>
</organism>